<dbReference type="PANTHER" id="PTHR33371:SF4">
    <property type="entry name" value="INTERMEMBRANE PHOSPHOLIPID TRANSPORT SYSTEM BINDING PROTEIN MLAD"/>
    <property type="match status" value="1"/>
</dbReference>
<dbReference type="EMBL" id="JAFLND010000005">
    <property type="protein sequence ID" value="MBO0331901.1"/>
    <property type="molecule type" value="Genomic_DNA"/>
</dbReference>
<evidence type="ECO:0000313" key="3">
    <source>
        <dbReference type="EMBL" id="MBO0331901.1"/>
    </source>
</evidence>
<evidence type="ECO:0000313" key="4">
    <source>
        <dbReference type="Proteomes" id="UP000664163"/>
    </source>
</evidence>
<accession>A0ABS3F182</accession>
<proteinExistence type="predicted"/>
<gene>
    <name evidence="3" type="ORF">J0X13_15190</name>
</gene>
<dbReference type="InterPro" id="IPR003399">
    <property type="entry name" value="Mce/MlaD"/>
</dbReference>
<evidence type="ECO:0000259" key="2">
    <source>
        <dbReference type="Pfam" id="PF02470"/>
    </source>
</evidence>
<comment type="caution">
    <text evidence="3">The sequence shown here is derived from an EMBL/GenBank/DDBJ whole genome shotgun (WGS) entry which is preliminary data.</text>
</comment>
<dbReference type="InterPro" id="IPR052336">
    <property type="entry name" value="MlaD_Phospholipid_Transporter"/>
</dbReference>
<dbReference type="Pfam" id="PF02470">
    <property type="entry name" value="MlaD"/>
    <property type="match status" value="1"/>
</dbReference>
<sequence>MTTKTPMQNLKLGIFVVLGTLLLIIAAYLIGNEQSLFVKKFTVNAVFNNVNGLQVGNNVRFSGIDIGTVDNIEMINDSTIIVHMAINKKMKGHIRGDAIATIGSDGLVGSMLVNIVPGKGDASFIEDGSRLRSYSKISSQDMLNTLSVTNENAALLSSDLLKVTQSLTTGKGTLGRLLNDTLMANDLKETITNLKLSSNQVNRTLNELQTTLKTINSGDGIAGVLLSDTLSAERIRNIIQNLEVSSNEITKVTTDLNTVIGEIKNGEGVLNKVATDTVLANQLMETMKNIEEGTEKFNQNMEALKHNFLTRRYFRKLEREQKKQANQN</sequence>
<evidence type="ECO:0000256" key="1">
    <source>
        <dbReference type="SAM" id="Phobius"/>
    </source>
</evidence>
<name>A0ABS3F182_9FLAO</name>
<protein>
    <submittedName>
        <fullName evidence="3">MCE family protein</fullName>
    </submittedName>
</protein>
<dbReference type="Proteomes" id="UP000664163">
    <property type="component" value="Unassembled WGS sequence"/>
</dbReference>
<dbReference type="RefSeq" id="WP_207072236.1">
    <property type="nucleotide sequence ID" value="NZ_JAFLND010000005.1"/>
</dbReference>
<keyword evidence="1" id="KW-1133">Transmembrane helix</keyword>
<keyword evidence="1" id="KW-0472">Membrane</keyword>
<feature type="transmembrane region" description="Helical" evidence="1">
    <location>
        <begin position="12"/>
        <end position="31"/>
    </location>
</feature>
<organism evidence="3 4">
    <name type="scientific">[Muricauda] lutisoli</name>
    <dbReference type="NCBI Taxonomy" id="2816035"/>
    <lineage>
        <taxon>Bacteria</taxon>
        <taxon>Pseudomonadati</taxon>
        <taxon>Bacteroidota</taxon>
        <taxon>Flavobacteriia</taxon>
        <taxon>Flavobacteriales</taxon>
        <taxon>Flavobacteriaceae</taxon>
        <taxon>Allomuricauda</taxon>
    </lineage>
</organism>
<reference evidence="3 4" key="1">
    <citation type="submission" date="2021-03" db="EMBL/GenBank/DDBJ databases">
        <title>Muricauda sp. CAU 1631 isolated from Incheon.</title>
        <authorList>
            <person name="Kim W."/>
        </authorList>
    </citation>
    <scope>NUCLEOTIDE SEQUENCE [LARGE SCALE GENOMIC DNA]</scope>
    <source>
        <strain evidence="3 4">CAU 1631</strain>
    </source>
</reference>
<keyword evidence="1" id="KW-0812">Transmembrane</keyword>
<feature type="domain" description="Mce/MlaD" evidence="2">
    <location>
        <begin position="41"/>
        <end position="118"/>
    </location>
</feature>
<dbReference type="PANTHER" id="PTHR33371">
    <property type="entry name" value="INTERMEMBRANE PHOSPHOLIPID TRANSPORT SYSTEM BINDING PROTEIN MLAD-RELATED"/>
    <property type="match status" value="1"/>
</dbReference>
<keyword evidence="4" id="KW-1185">Reference proteome</keyword>